<evidence type="ECO:0000313" key="1">
    <source>
        <dbReference type="EMBL" id="AFD05360.1"/>
    </source>
</evidence>
<accession>H8KNU9</accession>
<keyword evidence="2" id="KW-1185">Reference proteome</keyword>
<dbReference type="EMBL" id="CP003349">
    <property type="protein sequence ID" value="AFD05360.1"/>
    <property type="molecule type" value="Genomic_DNA"/>
</dbReference>
<dbReference type="eggNOG" id="COG3504">
    <property type="taxonomic scope" value="Bacteria"/>
</dbReference>
<dbReference type="Proteomes" id="UP000007590">
    <property type="component" value="Chromosome"/>
</dbReference>
<dbReference type="AlphaFoldDB" id="H8KNU9"/>
<dbReference type="NCBIfam" id="TIGR03780">
    <property type="entry name" value="Bac_Flav_CT_N"/>
    <property type="match status" value="1"/>
</dbReference>
<dbReference type="Pfam" id="PF13595">
    <property type="entry name" value="DUF4138"/>
    <property type="match status" value="1"/>
</dbReference>
<sequence>MKKISVLGLIGIVLFLFSPLLKAQDVSSLQDEEYIPKRLTITCFKTTCIVFPFAIKSVDRGTKDLLVQKVKDVSNVLLLKAAKPEFDETNLTVITADGKLYSFLVNYAENPVSYLIRIENPYGKTEPEVLFSNENGKEAHTIQVAEKLAKQKAFINHKKDKKYGIEISLEGVYVKDNLMYLQFKLQNYADIGYDIEQFRLTILDQQKSKRTAIQQMELNPVAIYGDTKMIKERSAQRIIFALPKFTIPDMKYLQVQLMEQNGGRHLSLKIRNPTIVRAKPLQQLF</sequence>
<evidence type="ECO:0000313" key="2">
    <source>
        <dbReference type="Proteomes" id="UP000007590"/>
    </source>
</evidence>
<gene>
    <name evidence="1" type="ordered locus">Solca_0214</name>
</gene>
<organism evidence="1 2">
    <name type="scientific">Solitalea canadensis (strain ATCC 29591 / DSM 3403 / JCM 21819 / LMG 8368 / NBRC 15130 / NCIMB 12057 / USAM 9D)</name>
    <name type="common">Flexibacter canadensis</name>
    <dbReference type="NCBI Taxonomy" id="929556"/>
    <lineage>
        <taxon>Bacteria</taxon>
        <taxon>Pseudomonadati</taxon>
        <taxon>Bacteroidota</taxon>
        <taxon>Sphingobacteriia</taxon>
        <taxon>Sphingobacteriales</taxon>
        <taxon>Sphingobacteriaceae</taxon>
        <taxon>Solitalea</taxon>
    </lineage>
</organism>
<dbReference type="STRING" id="929556.Solca_0214"/>
<dbReference type="HOGENOM" id="CLU_059718_0_0_10"/>
<dbReference type="KEGG" id="scn:Solca_0214"/>
<dbReference type="RefSeq" id="WP_014678588.1">
    <property type="nucleotide sequence ID" value="NC_017770.1"/>
</dbReference>
<dbReference type="OrthoDB" id="1038500at2"/>
<proteinExistence type="predicted"/>
<reference evidence="1" key="1">
    <citation type="submission" date="2012-02" db="EMBL/GenBank/DDBJ databases">
        <title>The complete genome of Solitalea canadensis DSM 3403.</title>
        <authorList>
            <consortium name="US DOE Joint Genome Institute (JGI-PGF)"/>
            <person name="Lucas S."/>
            <person name="Copeland A."/>
            <person name="Lapidus A."/>
            <person name="Glavina del Rio T."/>
            <person name="Dalin E."/>
            <person name="Tice H."/>
            <person name="Bruce D."/>
            <person name="Goodwin L."/>
            <person name="Pitluck S."/>
            <person name="Peters L."/>
            <person name="Ovchinnikova G."/>
            <person name="Lu M."/>
            <person name="Kyrpides N."/>
            <person name="Mavromatis K."/>
            <person name="Ivanova N."/>
            <person name="Brettin T."/>
            <person name="Detter J.C."/>
            <person name="Han C."/>
            <person name="Larimer F."/>
            <person name="Land M."/>
            <person name="Hauser L."/>
            <person name="Markowitz V."/>
            <person name="Cheng J.-F."/>
            <person name="Hugenholtz P."/>
            <person name="Woyke T."/>
            <person name="Wu D."/>
            <person name="Spring S."/>
            <person name="Schroeder M."/>
            <person name="Kopitz M."/>
            <person name="Brambilla E."/>
            <person name="Klenk H.-P."/>
            <person name="Eisen J.A."/>
        </authorList>
    </citation>
    <scope>NUCLEOTIDE SEQUENCE</scope>
    <source>
        <strain evidence="1">DSM 3403</strain>
    </source>
</reference>
<protein>
    <submittedName>
        <fullName evidence="1">Bacteroides conjugative transposon TraN protein</fullName>
    </submittedName>
</protein>
<dbReference type="InterPro" id="IPR022298">
    <property type="entry name" value="Conjug_transposon_TraN"/>
</dbReference>
<name>H8KNU9_SOLCM</name>